<evidence type="ECO:0000313" key="5">
    <source>
        <dbReference type="EMBL" id="KAK1747954.1"/>
    </source>
</evidence>
<dbReference type="PANTHER" id="PTHR14074">
    <property type="entry name" value="HELICASE WITH DEATH DOMAIN-RELATED"/>
    <property type="match status" value="1"/>
</dbReference>
<gene>
    <name evidence="5" type="ORF">QTG54_001917</name>
</gene>
<proteinExistence type="predicted"/>
<dbReference type="AlphaFoldDB" id="A0AAD8YJX0"/>
<dbReference type="GO" id="GO:0003677">
    <property type="term" value="F:DNA binding"/>
    <property type="evidence" value="ECO:0007669"/>
    <property type="project" value="InterPro"/>
</dbReference>
<protein>
    <submittedName>
        <fullName evidence="5">ATP-dependent RNA helicase</fullName>
        <ecNumber evidence="5">3.6.4.13</ecNumber>
    </submittedName>
</protein>
<dbReference type="GO" id="GO:0016787">
    <property type="term" value="F:hydrolase activity"/>
    <property type="evidence" value="ECO:0007669"/>
    <property type="project" value="UniProtKB-KW"/>
</dbReference>
<keyword evidence="5" id="KW-0067">ATP-binding</keyword>
<dbReference type="CDD" id="cd00048">
    <property type="entry name" value="DSRM_SF"/>
    <property type="match status" value="1"/>
</dbReference>
<feature type="domain" description="Helicase ATP-binding" evidence="3">
    <location>
        <begin position="16"/>
        <end position="176"/>
    </location>
</feature>
<dbReference type="Pfam" id="PF04851">
    <property type="entry name" value="ResIII"/>
    <property type="match status" value="1"/>
</dbReference>
<dbReference type="InterPro" id="IPR014720">
    <property type="entry name" value="dsRBD_dom"/>
</dbReference>
<keyword evidence="5" id="KW-0347">Helicase</keyword>
<dbReference type="Gene3D" id="3.30.160.20">
    <property type="match status" value="1"/>
</dbReference>
<reference evidence="5" key="1">
    <citation type="submission" date="2023-06" db="EMBL/GenBank/DDBJ databases">
        <title>Survivors Of The Sea: Transcriptome response of Skeletonema marinoi to long-term dormancy.</title>
        <authorList>
            <person name="Pinder M.I.M."/>
            <person name="Kourtchenko O."/>
            <person name="Robertson E.K."/>
            <person name="Larsson T."/>
            <person name="Maumus F."/>
            <person name="Osuna-Cruz C.M."/>
            <person name="Vancaester E."/>
            <person name="Stenow R."/>
            <person name="Vandepoele K."/>
            <person name="Ploug H."/>
            <person name="Bruchert V."/>
            <person name="Godhe A."/>
            <person name="Topel M."/>
        </authorList>
    </citation>
    <scope>NUCLEOTIDE SEQUENCE</scope>
    <source>
        <strain evidence="5">R05AC</strain>
    </source>
</reference>
<evidence type="ECO:0000313" key="6">
    <source>
        <dbReference type="Proteomes" id="UP001224775"/>
    </source>
</evidence>
<dbReference type="GO" id="GO:0005524">
    <property type="term" value="F:ATP binding"/>
    <property type="evidence" value="ECO:0007669"/>
    <property type="project" value="InterPro"/>
</dbReference>
<dbReference type="InterPro" id="IPR001650">
    <property type="entry name" value="Helicase_C-like"/>
</dbReference>
<name>A0AAD8YJX0_9STRA</name>
<evidence type="ECO:0000259" key="4">
    <source>
        <dbReference type="PROSITE" id="PS51194"/>
    </source>
</evidence>
<accession>A0AAD8YJX0</accession>
<dbReference type="SUPFAM" id="SSF54768">
    <property type="entry name" value="dsRNA-binding domain-like"/>
    <property type="match status" value="1"/>
</dbReference>
<sequence length="620" mass="71048">MIGSSKMQLRKYQQDVVDAIGNDNAIIKMPTGSGKTFVAAEFMRRRKEYDEGKLKLETRRRAALFLVPACDLVAQQKKALKAWIKDCDVAEYMGGISSPTTRFDVLVSTPQAFLTLQQNEVNNLFTWPNYWLCVFDEVHHVLKQHPYRIIAHSIKEWNEQNQERPIQTIGLSASLTYAFGPKEVQSALRSLCYDLSITKMISPTQEELISGGYIPNDGNIETIQKPWQVPDGVVPEDERKPHLVHQTFIERIHNKSITPFALKVYKVVRAIENEIENECKARTETFESPLGNKKLNSWEDYAHRMKNDAVIGSSMQILFQFLEVWYVALRIVVQSWEEEQQLVWLWLIFHDGLHKHGWYSPRLEDCLDSISRLCNRNELESEKLESLKRTLVEKRKLKGVSFRCIVFKSKITPSIKVTPGDASRCIEQFRSGDINILVATAVIEEGFDVPEANVVISYDHLKDTVELAQRFGRARQTTSSLTLMSERRDRPLSALRDVKRQQDSIIKDFDPSKSENFARQQQSLKDRHRAAFSLLSDTVRCESSPLEVLNIYAAKTKAVAKTEYIEAGSDKIFRCKISFSNLLLTIEGKGEGNTKKQSQHQAAASILIQMRERGRKEYGL</sequence>
<dbReference type="EC" id="3.6.4.13" evidence="5"/>
<dbReference type="Pfam" id="PF00035">
    <property type="entry name" value="dsrm"/>
    <property type="match status" value="1"/>
</dbReference>
<dbReference type="EMBL" id="JATAAI010000002">
    <property type="protein sequence ID" value="KAK1747954.1"/>
    <property type="molecule type" value="Genomic_DNA"/>
</dbReference>
<evidence type="ECO:0000256" key="1">
    <source>
        <dbReference type="PROSITE-ProRule" id="PRU00266"/>
    </source>
</evidence>
<keyword evidence="1" id="KW-0694">RNA-binding</keyword>
<evidence type="ECO:0000259" key="3">
    <source>
        <dbReference type="PROSITE" id="PS51192"/>
    </source>
</evidence>
<dbReference type="InterPro" id="IPR006935">
    <property type="entry name" value="Helicase/UvrB_N"/>
</dbReference>
<comment type="caution">
    <text evidence="5">The sequence shown here is derived from an EMBL/GenBank/DDBJ whole genome shotgun (WGS) entry which is preliminary data.</text>
</comment>
<dbReference type="GO" id="GO:0003724">
    <property type="term" value="F:RNA helicase activity"/>
    <property type="evidence" value="ECO:0007669"/>
    <property type="project" value="UniProtKB-EC"/>
</dbReference>
<feature type="domain" description="DRBM" evidence="2">
    <location>
        <begin position="544"/>
        <end position="612"/>
    </location>
</feature>
<dbReference type="InterPro" id="IPR051363">
    <property type="entry name" value="RLR_Helicase"/>
</dbReference>
<dbReference type="PROSITE" id="PS50137">
    <property type="entry name" value="DS_RBD"/>
    <property type="match status" value="1"/>
</dbReference>
<evidence type="ECO:0000259" key="2">
    <source>
        <dbReference type="PROSITE" id="PS50137"/>
    </source>
</evidence>
<dbReference type="PROSITE" id="PS51192">
    <property type="entry name" value="HELICASE_ATP_BIND_1"/>
    <property type="match status" value="1"/>
</dbReference>
<dbReference type="PANTHER" id="PTHR14074:SF16">
    <property type="entry name" value="ANTIVIRAL INNATE IMMUNE RESPONSE RECEPTOR RIG-I"/>
    <property type="match status" value="1"/>
</dbReference>
<dbReference type="PROSITE" id="PS51194">
    <property type="entry name" value="HELICASE_CTER"/>
    <property type="match status" value="1"/>
</dbReference>
<dbReference type="SMART" id="SM00490">
    <property type="entry name" value="HELICc"/>
    <property type="match status" value="1"/>
</dbReference>
<dbReference type="InterPro" id="IPR014001">
    <property type="entry name" value="Helicase_ATP-bd"/>
</dbReference>
<dbReference type="InterPro" id="IPR027417">
    <property type="entry name" value="P-loop_NTPase"/>
</dbReference>
<dbReference type="SMART" id="SM00487">
    <property type="entry name" value="DEXDc"/>
    <property type="match status" value="1"/>
</dbReference>
<dbReference type="Proteomes" id="UP001224775">
    <property type="component" value="Unassembled WGS sequence"/>
</dbReference>
<dbReference type="Pfam" id="PF00271">
    <property type="entry name" value="Helicase_C"/>
    <property type="match status" value="1"/>
</dbReference>
<organism evidence="5 6">
    <name type="scientific">Skeletonema marinoi</name>
    <dbReference type="NCBI Taxonomy" id="267567"/>
    <lineage>
        <taxon>Eukaryota</taxon>
        <taxon>Sar</taxon>
        <taxon>Stramenopiles</taxon>
        <taxon>Ochrophyta</taxon>
        <taxon>Bacillariophyta</taxon>
        <taxon>Coscinodiscophyceae</taxon>
        <taxon>Thalassiosirophycidae</taxon>
        <taxon>Thalassiosirales</taxon>
        <taxon>Skeletonemataceae</taxon>
        <taxon>Skeletonema</taxon>
        <taxon>Skeletonema marinoi-dohrnii complex</taxon>
    </lineage>
</organism>
<dbReference type="Gene3D" id="3.40.50.300">
    <property type="entry name" value="P-loop containing nucleotide triphosphate hydrolases"/>
    <property type="match status" value="2"/>
</dbReference>
<dbReference type="SUPFAM" id="SSF52540">
    <property type="entry name" value="P-loop containing nucleoside triphosphate hydrolases"/>
    <property type="match status" value="1"/>
</dbReference>
<feature type="domain" description="Helicase C-terminal" evidence="4">
    <location>
        <begin position="362"/>
        <end position="525"/>
    </location>
</feature>
<dbReference type="GO" id="GO:0005737">
    <property type="term" value="C:cytoplasm"/>
    <property type="evidence" value="ECO:0007669"/>
    <property type="project" value="TreeGrafter"/>
</dbReference>
<keyword evidence="5" id="KW-0378">Hydrolase</keyword>
<keyword evidence="5" id="KW-0547">Nucleotide-binding</keyword>
<keyword evidence="6" id="KW-1185">Reference proteome</keyword>
<dbReference type="GO" id="GO:0003723">
    <property type="term" value="F:RNA binding"/>
    <property type="evidence" value="ECO:0007669"/>
    <property type="project" value="UniProtKB-UniRule"/>
</dbReference>